<evidence type="ECO:0000313" key="9">
    <source>
        <dbReference type="EMBL" id="GGB18417.1"/>
    </source>
</evidence>
<evidence type="ECO:0000313" key="10">
    <source>
        <dbReference type="Proteomes" id="UP000636793"/>
    </source>
</evidence>
<evidence type="ECO:0000256" key="4">
    <source>
        <dbReference type="ARBA" id="ARBA00022692"/>
    </source>
</evidence>
<accession>A0A916SVG9</accession>
<feature type="transmembrane region" description="Helical" evidence="7">
    <location>
        <begin position="23"/>
        <end position="47"/>
    </location>
</feature>
<feature type="transmembrane region" description="Helical" evidence="7">
    <location>
        <begin position="315"/>
        <end position="336"/>
    </location>
</feature>
<feature type="transmembrane region" description="Helical" evidence="7">
    <location>
        <begin position="446"/>
        <end position="465"/>
    </location>
</feature>
<dbReference type="Pfam" id="PF07690">
    <property type="entry name" value="MFS_1"/>
    <property type="match status" value="1"/>
</dbReference>
<keyword evidence="3" id="KW-1003">Cell membrane</keyword>
<dbReference type="InterPro" id="IPR036259">
    <property type="entry name" value="MFS_trans_sf"/>
</dbReference>
<dbReference type="GO" id="GO:0005886">
    <property type="term" value="C:plasma membrane"/>
    <property type="evidence" value="ECO:0007669"/>
    <property type="project" value="UniProtKB-SubCell"/>
</dbReference>
<dbReference type="SUPFAM" id="SSF103473">
    <property type="entry name" value="MFS general substrate transporter"/>
    <property type="match status" value="1"/>
</dbReference>
<dbReference type="InterPro" id="IPR020846">
    <property type="entry name" value="MFS_dom"/>
</dbReference>
<feature type="transmembrane region" description="Helical" evidence="7">
    <location>
        <begin position="415"/>
        <end position="434"/>
    </location>
</feature>
<evidence type="ECO:0000256" key="2">
    <source>
        <dbReference type="ARBA" id="ARBA00022448"/>
    </source>
</evidence>
<evidence type="ECO:0000256" key="7">
    <source>
        <dbReference type="SAM" id="Phobius"/>
    </source>
</evidence>
<keyword evidence="6 7" id="KW-0472">Membrane</keyword>
<keyword evidence="2" id="KW-0813">Transport</keyword>
<dbReference type="AlphaFoldDB" id="A0A916SVG9"/>
<sequence>MQAVPDIAPSPPVSDRLDRQTRLTLAVLVLGGIAAVLDTTVVTIALHDLVIDLHTSVATVQWVTTAYLLALTAVIPAVGWAEARVGGKRLWLTALATFLTGSLLCAVAWNPLSLIMFRVLQGVGAGIVMTLMMTLAMRAVQGRATARVTAAISLPMAVGPVVGPILGGVLLDWADWRWIFLINLPLCAAGIIGALRVLPEDAPRSRARPVLDVVGLGLLTPGLAVTVYGLSRCGDGDAAGGYGLTAALVASGLLLIAGFVGWAARRRESALIRVSLFARRSVGSASLMMFLVGVTLYGSMFLLPLYWQLARGESALGAAMVLVPQGVGSLLSRVFIARLVERFGAPMVCFASFLVAAVATAPFALADGHTSVWWLGVVLLVRGLGLGAVMVPIVSSAYVGLEPVNVPHASMQTRALQQMGGAFGVAAAAMLLQALADRGTVGQFHWVFWVFTILAALASVASFSLPDGRLREPV</sequence>
<dbReference type="Proteomes" id="UP000636793">
    <property type="component" value="Unassembled WGS sequence"/>
</dbReference>
<dbReference type="EMBL" id="BMHI01000001">
    <property type="protein sequence ID" value="GGB18417.1"/>
    <property type="molecule type" value="Genomic_DNA"/>
</dbReference>
<feature type="transmembrane region" description="Helical" evidence="7">
    <location>
        <begin position="242"/>
        <end position="264"/>
    </location>
</feature>
<feature type="transmembrane region" description="Helical" evidence="7">
    <location>
        <begin position="343"/>
        <end position="366"/>
    </location>
</feature>
<dbReference type="PRINTS" id="PR01036">
    <property type="entry name" value="TCRTETB"/>
</dbReference>
<feature type="transmembrane region" description="Helical" evidence="7">
    <location>
        <begin position="210"/>
        <end position="230"/>
    </location>
</feature>
<keyword evidence="4 7" id="KW-0812">Transmembrane</keyword>
<dbReference type="CDD" id="cd17503">
    <property type="entry name" value="MFS_LmrB_MDR_like"/>
    <property type="match status" value="1"/>
</dbReference>
<dbReference type="PANTHER" id="PTHR42718">
    <property type="entry name" value="MAJOR FACILITATOR SUPERFAMILY MULTIDRUG TRANSPORTER MFSC"/>
    <property type="match status" value="1"/>
</dbReference>
<dbReference type="InterPro" id="IPR011701">
    <property type="entry name" value="MFS"/>
</dbReference>
<feature type="transmembrane region" description="Helical" evidence="7">
    <location>
        <begin position="176"/>
        <end position="198"/>
    </location>
</feature>
<feature type="transmembrane region" description="Helical" evidence="7">
    <location>
        <begin position="59"/>
        <end position="78"/>
    </location>
</feature>
<gene>
    <name evidence="9" type="ORF">GCM10011492_05340</name>
</gene>
<feature type="domain" description="Major facilitator superfamily (MFS) profile" evidence="8">
    <location>
        <begin position="24"/>
        <end position="470"/>
    </location>
</feature>
<feature type="transmembrane region" description="Helical" evidence="7">
    <location>
        <begin position="115"/>
        <end position="136"/>
    </location>
</feature>
<evidence type="ECO:0000256" key="5">
    <source>
        <dbReference type="ARBA" id="ARBA00022989"/>
    </source>
</evidence>
<comment type="caution">
    <text evidence="9">The sequence shown here is derived from an EMBL/GenBank/DDBJ whole genome shotgun (WGS) entry which is preliminary data.</text>
</comment>
<evidence type="ECO:0000256" key="6">
    <source>
        <dbReference type="ARBA" id="ARBA00023136"/>
    </source>
</evidence>
<dbReference type="PROSITE" id="PS50850">
    <property type="entry name" value="MFS"/>
    <property type="match status" value="1"/>
</dbReference>
<feature type="transmembrane region" description="Helical" evidence="7">
    <location>
        <begin position="148"/>
        <end position="170"/>
    </location>
</feature>
<evidence type="ECO:0000256" key="1">
    <source>
        <dbReference type="ARBA" id="ARBA00004651"/>
    </source>
</evidence>
<dbReference type="PANTHER" id="PTHR42718:SF46">
    <property type="entry name" value="BLR6921 PROTEIN"/>
    <property type="match status" value="1"/>
</dbReference>
<protein>
    <submittedName>
        <fullName evidence="9">MFS transporter</fullName>
    </submittedName>
</protein>
<dbReference type="NCBIfam" id="TIGR00711">
    <property type="entry name" value="efflux_EmrB"/>
    <property type="match status" value="1"/>
</dbReference>
<reference evidence="9" key="2">
    <citation type="submission" date="2020-09" db="EMBL/GenBank/DDBJ databases">
        <authorList>
            <person name="Sun Q."/>
            <person name="Zhou Y."/>
        </authorList>
    </citation>
    <scope>NUCLEOTIDE SEQUENCE</scope>
    <source>
        <strain evidence="9">CGMCC 1.15085</strain>
    </source>
</reference>
<dbReference type="InterPro" id="IPR004638">
    <property type="entry name" value="EmrB-like"/>
</dbReference>
<evidence type="ECO:0000259" key="8">
    <source>
        <dbReference type="PROSITE" id="PS50850"/>
    </source>
</evidence>
<organism evidence="9 10">
    <name type="scientific">Flexivirga endophytica</name>
    <dbReference type="NCBI Taxonomy" id="1849103"/>
    <lineage>
        <taxon>Bacteria</taxon>
        <taxon>Bacillati</taxon>
        <taxon>Actinomycetota</taxon>
        <taxon>Actinomycetes</taxon>
        <taxon>Micrococcales</taxon>
        <taxon>Dermacoccaceae</taxon>
        <taxon>Flexivirga</taxon>
    </lineage>
</organism>
<dbReference type="GO" id="GO:0022857">
    <property type="term" value="F:transmembrane transporter activity"/>
    <property type="evidence" value="ECO:0007669"/>
    <property type="project" value="InterPro"/>
</dbReference>
<feature type="transmembrane region" description="Helical" evidence="7">
    <location>
        <begin position="285"/>
        <end position="309"/>
    </location>
</feature>
<proteinExistence type="predicted"/>
<evidence type="ECO:0000256" key="3">
    <source>
        <dbReference type="ARBA" id="ARBA00022475"/>
    </source>
</evidence>
<keyword evidence="10" id="KW-1185">Reference proteome</keyword>
<keyword evidence="5 7" id="KW-1133">Transmembrane helix</keyword>
<name>A0A916SVG9_9MICO</name>
<comment type="subcellular location">
    <subcellularLocation>
        <location evidence="1">Cell membrane</location>
        <topology evidence="1">Multi-pass membrane protein</topology>
    </subcellularLocation>
</comment>
<dbReference type="Gene3D" id="1.20.1250.20">
    <property type="entry name" value="MFS general substrate transporter like domains"/>
    <property type="match status" value="2"/>
</dbReference>
<feature type="transmembrane region" description="Helical" evidence="7">
    <location>
        <begin position="90"/>
        <end position="109"/>
    </location>
</feature>
<feature type="transmembrane region" description="Helical" evidence="7">
    <location>
        <begin position="372"/>
        <end position="394"/>
    </location>
</feature>
<reference evidence="9" key="1">
    <citation type="journal article" date="2014" name="Int. J. Syst. Evol. Microbiol.">
        <title>Complete genome sequence of Corynebacterium casei LMG S-19264T (=DSM 44701T), isolated from a smear-ripened cheese.</title>
        <authorList>
            <consortium name="US DOE Joint Genome Institute (JGI-PGF)"/>
            <person name="Walter F."/>
            <person name="Albersmeier A."/>
            <person name="Kalinowski J."/>
            <person name="Ruckert C."/>
        </authorList>
    </citation>
    <scope>NUCLEOTIDE SEQUENCE</scope>
    <source>
        <strain evidence="9">CGMCC 1.15085</strain>
    </source>
</reference>